<dbReference type="PaxDb" id="55529-EKX31409"/>
<evidence type="ECO:0000313" key="1">
    <source>
        <dbReference type="EMBL" id="EKX31409.1"/>
    </source>
</evidence>
<keyword evidence="3" id="KW-1185">Reference proteome</keyword>
<dbReference type="Proteomes" id="UP000011087">
    <property type="component" value="Unassembled WGS sequence"/>
</dbReference>
<dbReference type="RefSeq" id="XP_005818389.1">
    <property type="nucleotide sequence ID" value="XM_005818332.1"/>
</dbReference>
<dbReference type="AlphaFoldDB" id="L1I6A3"/>
<dbReference type="EMBL" id="JH993287">
    <property type="protein sequence ID" value="EKX31409.1"/>
    <property type="molecule type" value="Genomic_DNA"/>
</dbReference>
<reference evidence="3" key="2">
    <citation type="submission" date="2012-11" db="EMBL/GenBank/DDBJ databases">
        <authorList>
            <person name="Kuo A."/>
            <person name="Curtis B.A."/>
            <person name="Tanifuji G."/>
            <person name="Burki F."/>
            <person name="Gruber A."/>
            <person name="Irimia M."/>
            <person name="Maruyama S."/>
            <person name="Arias M.C."/>
            <person name="Ball S.G."/>
            <person name="Gile G.H."/>
            <person name="Hirakawa Y."/>
            <person name="Hopkins J.F."/>
            <person name="Rensing S.A."/>
            <person name="Schmutz J."/>
            <person name="Symeonidi A."/>
            <person name="Elias M."/>
            <person name="Eveleigh R.J."/>
            <person name="Herman E.K."/>
            <person name="Klute M.J."/>
            <person name="Nakayama T."/>
            <person name="Obornik M."/>
            <person name="Reyes-Prieto A."/>
            <person name="Armbrust E.V."/>
            <person name="Aves S.J."/>
            <person name="Beiko R.G."/>
            <person name="Coutinho P."/>
            <person name="Dacks J.B."/>
            <person name="Durnford D.G."/>
            <person name="Fast N.M."/>
            <person name="Green B.R."/>
            <person name="Grisdale C."/>
            <person name="Hempe F."/>
            <person name="Henrissat B."/>
            <person name="Hoppner M.P."/>
            <person name="Ishida K.-I."/>
            <person name="Kim E."/>
            <person name="Koreny L."/>
            <person name="Kroth P.G."/>
            <person name="Liu Y."/>
            <person name="Malik S.-B."/>
            <person name="Maier U.G."/>
            <person name="McRose D."/>
            <person name="Mock T."/>
            <person name="Neilson J.A."/>
            <person name="Onodera N.T."/>
            <person name="Poole A.M."/>
            <person name="Pritham E.J."/>
            <person name="Richards T.A."/>
            <person name="Rocap G."/>
            <person name="Roy S.W."/>
            <person name="Sarai C."/>
            <person name="Schaack S."/>
            <person name="Shirato S."/>
            <person name="Slamovits C.H."/>
            <person name="Spencer D.F."/>
            <person name="Suzuki S."/>
            <person name="Worden A.Z."/>
            <person name="Zauner S."/>
            <person name="Barry K."/>
            <person name="Bell C."/>
            <person name="Bharti A.K."/>
            <person name="Crow J.A."/>
            <person name="Grimwood J."/>
            <person name="Kramer R."/>
            <person name="Lindquist E."/>
            <person name="Lucas S."/>
            <person name="Salamov A."/>
            <person name="McFadden G.I."/>
            <person name="Lane C.E."/>
            <person name="Keeling P.J."/>
            <person name="Gray M.W."/>
            <person name="Grigoriev I.V."/>
            <person name="Archibald J.M."/>
        </authorList>
    </citation>
    <scope>NUCLEOTIDE SEQUENCE</scope>
    <source>
        <strain evidence="3">CCMP2712</strain>
    </source>
</reference>
<dbReference type="EnsemblProtists" id="EKX31409">
    <property type="protein sequence ID" value="EKX31409"/>
    <property type="gene ID" value="GUITHDRAFT_122398"/>
</dbReference>
<name>L1I6A3_GUITC</name>
<sequence length="135" mass="15913">MKNLSPMIFSKEKRDLGRQTLSQILDAATLHASGDQIQFIRIKLTLLALLIEDSNWLAVRRLGTSHDKLEEFAGSTFYNELSREEYRDYSERARIHRDTVSKKHLREKLKNKLKERIGERIREMLREQNRCAGNK</sequence>
<gene>
    <name evidence="1" type="ORF">GUITHDRAFT_122398</name>
</gene>
<dbReference type="HOGENOM" id="CLU_1889756_0_0_1"/>
<dbReference type="KEGG" id="gtt:GUITHDRAFT_122398"/>
<evidence type="ECO:0000313" key="2">
    <source>
        <dbReference type="EnsemblProtists" id="EKX31409"/>
    </source>
</evidence>
<protein>
    <submittedName>
        <fullName evidence="1 2">Uncharacterized protein</fullName>
    </submittedName>
</protein>
<proteinExistence type="predicted"/>
<dbReference type="GeneID" id="17288125"/>
<evidence type="ECO:0000313" key="3">
    <source>
        <dbReference type="Proteomes" id="UP000011087"/>
    </source>
</evidence>
<reference evidence="2" key="3">
    <citation type="submission" date="2016-03" db="UniProtKB">
        <authorList>
            <consortium name="EnsemblProtists"/>
        </authorList>
    </citation>
    <scope>IDENTIFICATION</scope>
</reference>
<organism evidence="1">
    <name type="scientific">Guillardia theta (strain CCMP2712)</name>
    <name type="common">Cryptophyte</name>
    <dbReference type="NCBI Taxonomy" id="905079"/>
    <lineage>
        <taxon>Eukaryota</taxon>
        <taxon>Cryptophyceae</taxon>
        <taxon>Pyrenomonadales</taxon>
        <taxon>Geminigeraceae</taxon>
        <taxon>Guillardia</taxon>
    </lineage>
</organism>
<reference evidence="1 3" key="1">
    <citation type="journal article" date="2012" name="Nature">
        <title>Algal genomes reveal evolutionary mosaicism and the fate of nucleomorphs.</title>
        <authorList>
            <consortium name="DOE Joint Genome Institute"/>
            <person name="Curtis B.A."/>
            <person name="Tanifuji G."/>
            <person name="Burki F."/>
            <person name="Gruber A."/>
            <person name="Irimia M."/>
            <person name="Maruyama S."/>
            <person name="Arias M.C."/>
            <person name="Ball S.G."/>
            <person name="Gile G.H."/>
            <person name="Hirakawa Y."/>
            <person name="Hopkins J.F."/>
            <person name="Kuo A."/>
            <person name="Rensing S.A."/>
            <person name="Schmutz J."/>
            <person name="Symeonidi A."/>
            <person name="Elias M."/>
            <person name="Eveleigh R.J."/>
            <person name="Herman E.K."/>
            <person name="Klute M.J."/>
            <person name="Nakayama T."/>
            <person name="Obornik M."/>
            <person name="Reyes-Prieto A."/>
            <person name="Armbrust E.V."/>
            <person name="Aves S.J."/>
            <person name="Beiko R.G."/>
            <person name="Coutinho P."/>
            <person name="Dacks J.B."/>
            <person name="Durnford D.G."/>
            <person name="Fast N.M."/>
            <person name="Green B.R."/>
            <person name="Grisdale C.J."/>
            <person name="Hempel F."/>
            <person name="Henrissat B."/>
            <person name="Hoppner M.P."/>
            <person name="Ishida K."/>
            <person name="Kim E."/>
            <person name="Koreny L."/>
            <person name="Kroth P.G."/>
            <person name="Liu Y."/>
            <person name="Malik S.B."/>
            <person name="Maier U.G."/>
            <person name="McRose D."/>
            <person name="Mock T."/>
            <person name="Neilson J.A."/>
            <person name="Onodera N.T."/>
            <person name="Poole A.M."/>
            <person name="Pritham E.J."/>
            <person name="Richards T.A."/>
            <person name="Rocap G."/>
            <person name="Roy S.W."/>
            <person name="Sarai C."/>
            <person name="Schaack S."/>
            <person name="Shirato S."/>
            <person name="Slamovits C.H."/>
            <person name="Spencer D.F."/>
            <person name="Suzuki S."/>
            <person name="Worden A.Z."/>
            <person name="Zauner S."/>
            <person name="Barry K."/>
            <person name="Bell C."/>
            <person name="Bharti A.K."/>
            <person name="Crow J.A."/>
            <person name="Grimwood J."/>
            <person name="Kramer R."/>
            <person name="Lindquist E."/>
            <person name="Lucas S."/>
            <person name="Salamov A."/>
            <person name="McFadden G.I."/>
            <person name="Lane C.E."/>
            <person name="Keeling P.J."/>
            <person name="Gray M.W."/>
            <person name="Grigoriev I.V."/>
            <person name="Archibald J.M."/>
        </authorList>
    </citation>
    <scope>NUCLEOTIDE SEQUENCE</scope>
    <source>
        <strain evidence="1 3">CCMP2712</strain>
    </source>
</reference>
<accession>L1I6A3</accession>